<feature type="region of interest" description="Disordered" evidence="1">
    <location>
        <begin position="1"/>
        <end position="39"/>
    </location>
</feature>
<feature type="compositionally biased region" description="Pro residues" evidence="1">
    <location>
        <begin position="1"/>
        <end position="13"/>
    </location>
</feature>
<feature type="region of interest" description="Disordered" evidence="1">
    <location>
        <begin position="235"/>
        <end position="270"/>
    </location>
</feature>
<feature type="compositionally biased region" description="Polar residues" evidence="1">
    <location>
        <begin position="251"/>
        <end position="270"/>
    </location>
</feature>
<gene>
    <name evidence="2" type="ORF">KC01_LOCUS8017</name>
</gene>
<evidence type="ECO:0000313" key="3">
    <source>
        <dbReference type="Proteomes" id="UP001497482"/>
    </source>
</evidence>
<feature type="region of interest" description="Disordered" evidence="1">
    <location>
        <begin position="415"/>
        <end position="454"/>
    </location>
</feature>
<dbReference type="EMBL" id="OZ035834">
    <property type="protein sequence ID" value="CAL1576594.1"/>
    <property type="molecule type" value="Genomic_DNA"/>
</dbReference>
<organism evidence="2 3">
    <name type="scientific">Knipowitschia caucasica</name>
    <name type="common">Caucasian dwarf goby</name>
    <name type="synonym">Pomatoschistus caucasicus</name>
    <dbReference type="NCBI Taxonomy" id="637954"/>
    <lineage>
        <taxon>Eukaryota</taxon>
        <taxon>Metazoa</taxon>
        <taxon>Chordata</taxon>
        <taxon>Craniata</taxon>
        <taxon>Vertebrata</taxon>
        <taxon>Euteleostomi</taxon>
        <taxon>Actinopterygii</taxon>
        <taxon>Neopterygii</taxon>
        <taxon>Teleostei</taxon>
        <taxon>Neoteleostei</taxon>
        <taxon>Acanthomorphata</taxon>
        <taxon>Gobiaria</taxon>
        <taxon>Gobiiformes</taxon>
        <taxon>Gobioidei</taxon>
        <taxon>Gobiidae</taxon>
        <taxon>Gobiinae</taxon>
        <taxon>Knipowitschia</taxon>
    </lineage>
</organism>
<sequence>MAQPKITPPPMPPLRVHARPEQRPPPPSDPSWWTPPAQRPLRQVAAPEMTYRGPRPSIPKLINRDPGEFTRLKMALENLLPMDSTELFKYQVLLDHLYLEEAKLIADAYLHSTTPFSDTMAALNDKLGQPHQLALRRIAAVMDSPDIRRGDVVAFERFSLQIQSLVGMLKTLGPDGEVELQCGSHVARLLSKLPPEQRADFRRCMYNRSGQTYTLNDLAMWLKYESWCRDFDGLPTPKNTTERPDTKPSKRPTTVFHTTDNAPHSTDNNLNQPKQQPYCAFCKNRAHHLSQFPEIIKLSQEQLTDWIKTNRRCWRCARAHQAAQCTLKKPCNLCQSRHLQVLHQVNTAPKTPAPDNVPALEAGNTTGVLYLDRATESGRVLLKVVPVTLHHNVEDIESLEAYIDSYYDRQQQDINMDTPKSENPTPHPAKKRKTDSSTDTDDLLTDGERCTLEVGGGVTPGLVLNYTHE</sequence>
<keyword evidence="3" id="KW-1185">Reference proteome</keyword>
<name>A0AAV2JMT6_KNICA</name>
<dbReference type="AlphaFoldDB" id="A0AAV2JMT6"/>
<dbReference type="PANTHER" id="PTHR47331">
    <property type="entry name" value="PHD-TYPE DOMAIN-CONTAINING PROTEIN"/>
    <property type="match status" value="1"/>
</dbReference>
<reference evidence="2 3" key="1">
    <citation type="submission" date="2024-04" db="EMBL/GenBank/DDBJ databases">
        <authorList>
            <person name="Waldvogel A.-M."/>
            <person name="Schoenle A."/>
        </authorList>
    </citation>
    <scope>NUCLEOTIDE SEQUENCE [LARGE SCALE GENOMIC DNA]</scope>
</reference>
<dbReference type="Proteomes" id="UP001497482">
    <property type="component" value="Chromosome 12"/>
</dbReference>
<accession>A0AAV2JMT6</accession>
<dbReference type="PANTHER" id="PTHR47331:SF5">
    <property type="entry name" value="RIBONUCLEASE H"/>
    <property type="match status" value="1"/>
</dbReference>
<protein>
    <submittedName>
        <fullName evidence="2">Uncharacterized protein</fullName>
    </submittedName>
</protein>
<evidence type="ECO:0000313" key="2">
    <source>
        <dbReference type="EMBL" id="CAL1576594.1"/>
    </source>
</evidence>
<evidence type="ECO:0000256" key="1">
    <source>
        <dbReference type="SAM" id="MobiDB-lite"/>
    </source>
</evidence>
<proteinExistence type="predicted"/>